<organism evidence="2 3">
    <name type="scientific">Mizuhopecten yessoensis</name>
    <name type="common">Japanese scallop</name>
    <name type="synonym">Patinopecten yessoensis</name>
    <dbReference type="NCBI Taxonomy" id="6573"/>
    <lineage>
        <taxon>Eukaryota</taxon>
        <taxon>Metazoa</taxon>
        <taxon>Spiralia</taxon>
        <taxon>Lophotrochozoa</taxon>
        <taxon>Mollusca</taxon>
        <taxon>Bivalvia</taxon>
        <taxon>Autobranchia</taxon>
        <taxon>Pteriomorphia</taxon>
        <taxon>Pectinida</taxon>
        <taxon>Pectinoidea</taxon>
        <taxon>Pectinidae</taxon>
        <taxon>Mizuhopecten</taxon>
    </lineage>
</organism>
<dbReference type="Proteomes" id="UP000242188">
    <property type="component" value="Unassembled WGS sequence"/>
</dbReference>
<name>A0A210Q1V2_MIZYE</name>
<sequence>MSKKTTWKPPRIFLPSRTERKAQTSAEGTATGKSQTDGNRTDNDTDQGQSSEDTYSLLAQKYNLTDDCVVPVKDASNQEELIIIYDPSCNTERTLKEFGHNVMIRNQKYVSNEGAVVSSICKNKQYPIRPEDKHILKQVLNHHAKRLFASHSNLNIITTSPVKSKKKRR</sequence>
<reference evidence="2 3" key="1">
    <citation type="journal article" date="2017" name="Nat. Ecol. Evol.">
        <title>Scallop genome provides insights into evolution of bilaterian karyotype and development.</title>
        <authorList>
            <person name="Wang S."/>
            <person name="Zhang J."/>
            <person name="Jiao W."/>
            <person name="Li J."/>
            <person name="Xun X."/>
            <person name="Sun Y."/>
            <person name="Guo X."/>
            <person name="Huan P."/>
            <person name="Dong B."/>
            <person name="Zhang L."/>
            <person name="Hu X."/>
            <person name="Sun X."/>
            <person name="Wang J."/>
            <person name="Zhao C."/>
            <person name="Wang Y."/>
            <person name="Wang D."/>
            <person name="Huang X."/>
            <person name="Wang R."/>
            <person name="Lv J."/>
            <person name="Li Y."/>
            <person name="Zhang Z."/>
            <person name="Liu B."/>
            <person name="Lu W."/>
            <person name="Hui Y."/>
            <person name="Liang J."/>
            <person name="Zhou Z."/>
            <person name="Hou R."/>
            <person name="Li X."/>
            <person name="Liu Y."/>
            <person name="Li H."/>
            <person name="Ning X."/>
            <person name="Lin Y."/>
            <person name="Zhao L."/>
            <person name="Xing Q."/>
            <person name="Dou J."/>
            <person name="Li Y."/>
            <person name="Mao J."/>
            <person name="Guo H."/>
            <person name="Dou H."/>
            <person name="Li T."/>
            <person name="Mu C."/>
            <person name="Jiang W."/>
            <person name="Fu Q."/>
            <person name="Fu X."/>
            <person name="Miao Y."/>
            <person name="Liu J."/>
            <person name="Yu Q."/>
            <person name="Li R."/>
            <person name="Liao H."/>
            <person name="Li X."/>
            <person name="Kong Y."/>
            <person name="Jiang Z."/>
            <person name="Chourrout D."/>
            <person name="Li R."/>
            <person name="Bao Z."/>
        </authorList>
    </citation>
    <scope>NUCLEOTIDE SEQUENCE [LARGE SCALE GENOMIC DNA]</scope>
    <source>
        <strain evidence="2 3">PY_sf001</strain>
    </source>
</reference>
<protein>
    <submittedName>
        <fullName evidence="2">Uncharacterized protein</fullName>
    </submittedName>
</protein>
<proteinExistence type="predicted"/>
<dbReference type="AlphaFoldDB" id="A0A210Q1V2"/>
<feature type="compositionally biased region" description="Polar residues" evidence="1">
    <location>
        <begin position="23"/>
        <end position="38"/>
    </location>
</feature>
<evidence type="ECO:0000256" key="1">
    <source>
        <dbReference type="SAM" id="MobiDB-lite"/>
    </source>
</evidence>
<dbReference type="EMBL" id="NEDP02005226">
    <property type="protein sequence ID" value="OWF42728.1"/>
    <property type="molecule type" value="Genomic_DNA"/>
</dbReference>
<dbReference type="OrthoDB" id="6156543at2759"/>
<evidence type="ECO:0000313" key="3">
    <source>
        <dbReference type="Proteomes" id="UP000242188"/>
    </source>
</evidence>
<feature type="region of interest" description="Disordered" evidence="1">
    <location>
        <begin position="1"/>
        <end position="51"/>
    </location>
</feature>
<comment type="caution">
    <text evidence="2">The sequence shown here is derived from an EMBL/GenBank/DDBJ whole genome shotgun (WGS) entry which is preliminary data.</text>
</comment>
<keyword evidence="3" id="KW-1185">Reference proteome</keyword>
<gene>
    <name evidence="2" type="ORF">KP79_PYT02013</name>
</gene>
<evidence type="ECO:0000313" key="2">
    <source>
        <dbReference type="EMBL" id="OWF42728.1"/>
    </source>
</evidence>
<accession>A0A210Q1V2</accession>